<gene>
    <name evidence="2" type="ORF">VB264_09825</name>
</gene>
<feature type="signal peptide" evidence="1">
    <location>
        <begin position="1"/>
        <end position="24"/>
    </location>
</feature>
<reference evidence="2 3" key="1">
    <citation type="submission" date="2023-12" db="EMBL/GenBank/DDBJ databases">
        <title>Novel species of the genus Arcicella isolated from rivers.</title>
        <authorList>
            <person name="Lu H."/>
        </authorList>
    </citation>
    <scope>NUCLEOTIDE SEQUENCE [LARGE SCALE GENOMIC DNA]</scope>
    <source>
        <strain evidence="2 3">LMG 21963</strain>
    </source>
</reference>
<name>A0ABU5QLZ5_9BACT</name>
<dbReference type="EMBL" id="JAYFUL010000012">
    <property type="protein sequence ID" value="MEA5258083.1"/>
    <property type="molecule type" value="Genomic_DNA"/>
</dbReference>
<evidence type="ECO:0008006" key="4">
    <source>
        <dbReference type="Google" id="ProtNLM"/>
    </source>
</evidence>
<sequence length="324" mass="35861">MMLYKNASILFLAFVVGLCSKSVAQTPSLSQLFYPNITLRAEFMPETSLSNGQRFGFNRTTAVGVMPLSTEIQAGIGFGKKADIQAKHSLLIANLAQINTTIDGKDQPDGGYKTLGVTYVQLKASLREKLWVYAVGGGITQTNETFLNPQPYFYGGAARLRILGLRTQILYGTAIIYNQKFRIIPVFGFTKALGDDWKVSGILPFRASLGYKAKPWLHLDFNSVYDGYSAGYQEYNVPEKMIRRQNYQQVRFTLSANAHVLNVFNVGVEGGLTAFRKVKTFNSANENLSTSSLPVAPYLGLSIRYITSKSKVSSKFLKSTGIDF</sequence>
<keyword evidence="1" id="KW-0732">Signal</keyword>
<feature type="chain" id="PRO_5045610261" description="Outer membrane protein beta-barrel domain-containing protein" evidence="1">
    <location>
        <begin position="25"/>
        <end position="324"/>
    </location>
</feature>
<keyword evidence="3" id="KW-1185">Reference proteome</keyword>
<evidence type="ECO:0000313" key="3">
    <source>
        <dbReference type="Proteomes" id="UP001304671"/>
    </source>
</evidence>
<proteinExistence type="predicted"/>
<dbReference type="RefSeq" id="WP_323248921.1">
    <property type="nucleotide sequence ID" value="NZ_JAYFUL010000012.1"/>
</dbReference>
<comment type="caution">
    <text evidence="2">The sequence shown here is derived from an EMBL/GenBank/DDBJ whole genome shotgun (WGS) entry which is preliminary data.</text>
</comment>
<dbReference type="Proteomes" id="UP001304671">
    <property type="component" value="Unassembled WGS sequence"/>
</dbReference>
<protein>
    <recommendedName>
        <fullName evidence="4">Outer membrane protein beta-barrel domain-containing protein</fullName>
    </recommendedName>
</protein>
<evidence type="ECO:0000313" key="2">
    <source>
        <dbReference type="EMBL" id="MEA5258083.1"/>
    </source>
</evidence>
<accession>A0ABU5QLZ5</accession>
<organism evidence="2 3">
    <name type="scientific">Arcicella aquatica</name>
    <dbReference type="NCBI Taxonomy" id="217141"/>
    <lineage>
        <taxon>Bacteria</taxon>
        <taxon>Pseudomonadati</taxon>
        <taxon>Bacteroidota</taxon>
        <taxon>Cytophagia</taxon>
        <taxon>Cytophagales</taxon>
        <taxon>Flectobacillaceae</taxon>
        <taxon>Arcicella</taxon>
    </lineage>
</organism>
<evidence type="ECO:0000256" key="1">
    <source>
        <dbReference type="SAM" id="SignalP"/>
    </source>
</evidence>